<accession>A0A9D4JTV5</accession>
<reference evidence="1" key="1">
    <citation type="journal article" date="2019" name="bioRxiv">
        <title>The Genome of the Zebra Mussel, Dreissena polymorpha: A Resource for Invasive Species Research.</title>
        <authorList>
            <person name="McCartney M.A."/>
            <person name="Auch B."/>
            <person name="Kono T."/>
            <person name="Mallez S."/>
            <person name="Zhang Y."/>
            <person name="Obille A."/>
            <person name="Becker A."/>
            <person name="Abrahante J.E."/>
            <person name="Garbe J."/>
            <person name="Badalamenti J.P."/>
            <person name="Herman A."/>
            <person name="Mangelson H."/>
            <person name="Liachko I."/>
            <person name="Sullivan S."/>
            <person name="Sone E.D."/>
            <person name="Koren S."/>
            <person name="Silverstein K.A.T."/>
            <person name="Beckman K.B."/>
            <person name="Gohl D.M."/>
        </authorList>
    </citation>
    <scope>NUCLEOTIDE SEQUENCE</scope>
    <source>
        <strain evidence="1">Duluth1</strain>
        <tissue evidence="1">Whole animal</tissue>
    </source>
</reference>
<sequence>MSMKELAQHSPQLDIRASAECRCQSWSDINPRSIFGTCAECRCQSWFDIRPSSIFGTRTECRCQRWLDIRPCSIFELVPNVDDRAGSLFAQLDNRE</sequence>
<evidence type="ECO:0000313" key="1">
    <source>
        <dbReference type="EMBL" id="KAH3823956.1"/>
    </source>
</evidence>
<reference evidence="1" key="2">
    <citation type="submission" date="2020-11" db="EMBL/GenBank/DDBJ databases">
        <authorList>
            <person name="McCartney M.A."/>
            <person name="Auch B."/>
            <person name="Kono T."/>
            <person name="Mallez S."/>
            <person name="Becker A."/>
            <person name="Gohl D.M."/>
            <person name="Silverstein K.A.T."/>
            <person name="Koren S."/>
            <person name="Bechman K.B."/>
            <person name="Herman A."/>
            <person name="Abrahante J.E."/>
            <person name="Garbe J."/>
        </authorList>
    </citation>
    <scope>NUCLEOTIDE SEQUENCE</scope>
    <source>
        <strain evidence="1">Duluth1</strain>
        <tissue evidence="1">Whole animal</tissue>
    </source>
</reference>
<name>A0A9D4JTV5_DREPO</name>
<comment type="caution">
    <text evidence="1">The sequence shown here is derived from an EMBL/GenBank/DDBJ whole genome shotgun (WGS) entry which is preliminary data.</text>
</comment>
<proteinExistence type="predicted"/>
<dbReference type="EMBL" id="JAIWYP010000005">
    <property type="protein sequence ID" value="KAH3823956.1"/>
    <property type="molecule type" value="Genomic_DNA"/>
</dbReference>
<gene>
    <name evidence="1" type="ORF">DPMN_125781</name>
</gene>
<organism evidence="1 2">
    <name type="scientific">Dreissena polymorpha</name>
    <name type="common">Zebra mussel</name>
    <name type="synonym">Mytilus polymorpha</name>
    <dbReference type="NCBI Taxonomy" id="45954"/>
    <lineage>
        <taxon>Eukaryota</taxon>
        <taxon>Metazoa</taxon>
        <taxon>Spiralia</taxon>
        <taxon>Lophotrochozoa</taxon>
        <taxon>Mollusca</taxon>
        <taxon>Bivalvia</taxon>
        <taxon>Autobranchia</taxon>
        <taxon>Heteroconchia</taxon>
        <taxon>Euheterodonta</taxon>
        <taxon>Imparidentia</taxon>
        <taxon>Neoheterodontei</taxon>
        <taxon>Myida</taxon>
        <taxon>Dreissenoidea</taxon>
        <taxon>Dreissenidae</taxon>
        <taxon>Dreissena</taxon>
    </lineage>
</organism>
<evidence type="ECO:0000313" key="2">
    <source>
        <dbReference type="Proteomes" id="UP000828390"/>
    </source>
</evidence>
<dbReference type="AlphaFoldDB" id="A0A9D4JTV5"/>
<dbReference type="Proteomes" id="UP000828390">
    <property type="component" value="Unassembled WGS sequence"/>
</dbReference>
<keyword evidence="2" id="KW-1185">Reference proteome</keyword>
<protein>
    <submittedName>
        <fullName evidence="1">Uncharacterized protein</fullName>
    </submittedName>
</protein>